<keyword evidence="2" id="KW-1133">Transmembrane helix</keyword>
<dbReference type="Pfam" id="PF14416">
    <property type="entry name" value="PMR5N"/>
    <property type="match status" value="1"/>
</dbReference>
<dbReference type="Proteomes" id="UP000290289">
    <property type="component" value="Chromosome 14"/>
</dbReference>
<feature type="transmembrane region" description="Helical" evidence="2">
    <location>
        <begin position="120"/>
        <end position="142"/>
    </location>
</feature>
<dbReference type="InterPro" id="IPR029962">
    <property type="entry name" value="TBL"/>
</dbReference>
<dbReference type="InterPro" id="IPR025846">
    <property type="entry name" value="TBL_N"/>
</dbReference>
<accession>A0A498I4I8</accession>
<gene>
    <name evidence="4" type="ORF">DVH24_039780</name>
</gene>
<feature type="domain" description="Trichome birefringence-like N-terminal" evidence="3">
    <location>
        <begin position="169"/>
        <end position="221"/>
    </location>
</feature>
<evidence type="ECO:0000313" key="5">
    <source>
        <dbReference type="Proteomes" id="UP000290289"/>
    </source>
</evidence>
<dbReference type="PANTHER" id="PTHR32285">
    <property type="entry name" value="PROTEIN TRICHOME BIREFRINGENCE-LIKE 9-RELATED"/>
    <property type="match status" value="1"/>
</dbReference>
<keyword evidence="2" id="KW-0472">Membrane</keyword>
<dbReference type="GO" id="GO:0016413">
    <property type="term" value="F:O-acetyltransferase activity"/>
    <property type="evidence" value="ECO:0007669"/>
    <property type="project" value="InterPro"/>
</dbReference>
<dbReference type="AlphaFoldDB" id="A0A498I4I8"/>
<sequence length="267" mass="29943">MKVQIIHRVRLVRGTGRNGTGRGVPFHVWYAKNWWNALFHGTEIWCFCVPPSPVERVVPRMWNTKIPLSTLSVSPVASLPSLSPVASSSSSSSTSNPAASSSTSTLPPPQTHVLGSSRRFIFIFVPSFFFATAFSRSLPLILSRSSCISICISSFDLDLLQESLHLPVCNYAKGKWVVDHKKLLYSGHGCKQCLSSMWSCRMTKRTDFSYEKVSWQPKDCQMEEFEGYKFLKRLYESTDHNTMAPLENRSPCMLLQHISSVGIVGIS</sequence>
<keyword evidence="5" id="KW-1185">Reference proteome</keyword>
<dbReference type="PANTHER" id="PTHR32285:SF235">
    <property type="entry name" value="PROTEIN TRICHOME BIREFRINGENCE-LIKE 16"/>
    <property type="match status" value="1"/>
</dbReference>
<proteinExistence type="predicted"/>
<reference evidence="4 5" key="1">
    <citation type="submission" date="2018-10" db="EMBL/GenBank/DDBJ databases">
        <title>A high-quality apple genome assembly.</title>
        <authorList>
            <person name="Hu J."/>
        </authorList>
    </citation>
    <scope>NUCLEOTIDE SEQUENCE [LARGE SCALE GENOMIC DNA]</scope>
    <source>
        <strain evidence="5">cv. HFTH1</strain>
        <tissue evidence="4">Young leaf</tissue>
    </source>
</reference>
<dbReference type="GO" id="GO:0005794">
    <property type="term" value="C:Golgi apparatus"/>
    <property type="evidence" value="ECO:0007669"/>
    <property type="project" value="TreeGrafter"/>
</dbReference>
<feature type="region of interest" description="Disordered" evidence="1">
    <location>
        <begin position="86"/>
        <end position="110"/>
    </location>
</feature>
<protein>
    <recommendedName>
        <fullName evidence="3">Trichome birefringence-like N-terminal domain-containing protein</fullName>
    </recommendedName>
</protein>
<evidence type="ECO:0000313" key="4">
    <source>
        <dbReference type="EMBL" id="RXH77809.1"/>
    </source>
</evidence>
<dbReference type="EMBL" id="RDQH01000340">
    <property type="protein sequence ID" value="RXH77809.1"/>
    <property type="molecule type" value="Genomic_DNA"/>
</dbReference>
<organism evidence="4 5">
    <name type="scientific">Malus domestica</name>
    <name type="common">Apple</name>
    <name type="synonym">Pyrus malus</name>
    <dbReference type="NCBI Taxonomy" id="3750"/>
    <lineage>
        <taxon>Eukaryota</taxon>
        <taxon>Viridiplantae</taxon>
        <taxon>Streptophyta</taxon>
        <taxon>Embryophyta</taxon>
        <taxon>Tracheophyta</taxon>
        <taxon>Spermatophyta</taxon>
        <taxon>Magnoliopsida</taxon>
        <taxon>eudicotyledons</taxon>
        <taxon>Gunneridae</taxon>
        <taxon>Pentapetalae</taxon>
        <taxon>rosids</taxon>
        <taxon>fabids</taxon>
        <taxon>Rosales</taxon>
        <taxon>Rosaceae</taxon>
        <taxon>Amygdaloideae</taxon>
        <taxon>Maleae</taxon>
        <taxon>Malus</taxon>
    </lineage>
</organism>
<comment type="caution">
    <text evidence="4">The sequence shown here is derived from an EMBL/GenBank/DDBJ whole genome shotgun (WGS) entry which is preliminary data.</text>
</comment>
<name>A0A498I4I8_MALDO</name>
<evidence type="ECO:0000256" key="2">
    <source>
        <dbReference type="SAM" id="Phobius"/>
    </source>
</evidence>
<evidence type="ECO:0000256" key="1">
    <source>
        <dbReference type="SAM" id="MobiDB-lite"/>
    </source>
</evidence>
<evidence type="ECO:0000259" key="3">
    <source>
        <dbReference type="Pfam" id="PF14416"/>
    </source>
</evidence>
<keyword evidence="2" id="KW-0812">Transmembrane</keyword>
<feature type="compositionally biased region" description="Low complexity" evidence="1">
    <location>
        <begin position="86"/>
        <end position="105"/>
    </location>
</feature>